<dbReference type="RefSeq" id="WP_322458107.1">
    <property type="nucleotide sequence ID" value="NZ_CP141059.1"/>
</dbReference>
<dbReference type="Proteomes" id="UP001327225">
    <property type="component" value="Chromosome"/>
</dbReference>
<evidence type="ECO:0000313" key="3">
    <source>
        <dbReference type="Proteomes" id="UP001327225"/>
    </source>
</evidence>
<name>A0ABZ0ZV91_9ACTN</name>
<organism evidence="2 3">
    <name type="scientific">Nocardioides bizhenqiangii</name>
    <dbReference type="NCBI Taxonomy" id="3095076"/>
    <lineage>
        <taxon>Bacteria</taxon>
        <taxon>Bacillati</taxon>
        <taxon>Actinomycetota</taxon>
        <taxon>Actinomycetes</taxon>
        <taxon>Propionibacteriales</taxon>
        <taxon>Nocardioidaceae</taxon>
        <taxon>Nocardioides</taxon>
    </lineage>
</organism>
<dbReference type="Pfam" id="PF21880">
    <property type="entry name" value="DUF6916"/>
    <property type="match status" value="1"/>
</dbReference>
<evidence type="ECO:0000259" key="1">
    <source>
        <dbReference type="Pfam" id="PF21880"/>
    </source>
</evidence>
<feature type="domain" description="DUF6916" evidence="1">
    <location>
        <begin position="7"/>
        <end position="103"/>
    </location>
</feature>
<evidence type="ECO:0000313" key="2">
    <source>
        <dbReference type="EMBL" id="WQQ28220.1"/>
    </source>
</evidence>
<gene>
    <name evidence="2" type="ORF">SHK19_08290</name>
</gene>
<protein>
    <recommendedName>
        <fullName evidence="1">DUF6916 domain-containing protein</fullName>
    </recommendedName>
</protein>
<dbReference type="EMBL" id="CP141059">
    <property type="protein sequence ID" value="WQQ28220.1"/>
    <property type="molecule type" value="Genomic_DNA"/>
</dbReference>
<reference evidence="3" key="1">
    <citation type="submission" date="2023-12" db="EMBL/GenBank/DDBJ databases">
        <title>Novel species in genus Nocardioides.</title>
        <authorList>
            <person name="Zhou H."/>
        </authorList>
    </citation>
    <scope>NUCLEOTIDE SEQUENCE [LARGE SCALE GENOMIC DNA]</scope>
    <source>
        <strain evidence="3">HM61</strain>
    </source>
</reference>
<proteinExistence type="predicted"/>
<keyword evidence="3" id="KW-1185">Reference proteome</keyword>
<accession>A0ABZ0ZV91</accession>
<sequence>MAETAWFTYDDFADRVGDEFRVRVPDADHLTLVLSEVTAGAEPSGTGPDGAERQQFSLIFRSPSGHQLSQGTWELEHDRMGELALFLVPIEPDADGPRFEAAFA</sequence>
<dbReference type="InterPro" id="IPR054209">
    <property type="entry name" value="DUF6916"/>
</dbReference>